<accession>A0ABQ7K3P5</accession>
<dbReference type="EMBL" id="JAAAIM010000291">
    <property type="protein sequence ID" value="KAG0290478.1"/>
    <property type="molecule type" value="Genomic_DNA"/>
</dbReference>
<feature type="region of interest" description="Disordered" evidence="1">
    <location>
        <begin position="441"/>
        <end position="510"/>
    </location>
</feature>
<reference evidence="2 3" key="1">
    <citation type="journal article" date="2020" name="Fungal Divers.">
        <title>Resolving the Mortierellaceae phylogeny through synthesis of multi-gene phylogenetics and phylogenomics.</title>
        <authorList>
            <person name="Vandepol N."/>
            <person name="Liber J."/>
            <person name="Desiro A."/>
            <person name="Na H."/>
            <person name="Kennedy M."/>
            <person name="Barry K."/>
            <person name="Grigoriev I.V."/>
            <person name="Miller A.N."/>
            <person name="O'Donnell K."/>
            <person name="Stajich J.E."/>
            <person name="Bonito G."/>
        </authorList>
    </citation>
    <scope>NUCLEOTIDE SEQUENCE [LARGE SCALE GENOMIC DNA]</scope>
    <source>
        <strain evidence="2 3">AD045</strain>
    </source>
</reference>
<dbReference type="Proteomes" id="UP001194696">
    <property type="component" value="Unassembled WGS sequence"/>
</dbReference>
<keyword evidence="3" id="KW-1185">Reference proteome</keyword>
<evidence type="ECO:0000313" key="3">
    <source>
        <dbReference type="Proteomes" id="UP001194696"/>
    </source>
</evidence>
<gene>
    <name evidence="2" type="ORF">BGZ96_006066</name>
</gene>
<feature type="region of interest" description="Disordered" evidence="1">
    <location>
        <begin position="28"/>
        <end position="60"/>
    </location>
</feature>
<feature type="compositionally biased region" description="Acidic residues" evidence="1">
    <location>
        <begin position="450"/>
        <end position="460"/>
    </location>
</feature>
<evidence type="ECO:0000256" key="1">
    <source>
        <dbReference type="SAM" id="MobiDB-lite"/>
    </source>
</evidence>
<comment type="caution">
    <text evidence="2">The sequence shown here is derived from an EMBL/GenBank/DDBJ whole genome shotgun (WGS) entry which is preliminary data.</text>
</comment>
<feature type="compositionally biased region" description="Low complexity" evidence="1">
    <location>
        <begin position="29"/>
        <end position="45"/>
    </location>
</feature>
<proteinExistence type="predicted"/>
<name>A0ABQ7K3P5_9FUNG</name>
<sequence length="510" mass="55710">MAQQASLHESANSLAALQSNRKVMALTPASSAGATTTSATGAADSDVGRGSAEDDAYATEDDELTPDLTIAVSPSGNKSSPFYELITYVFQKVSKGMTATLPTTAPSGISALHSEMYLAALEELRRQGPVFHKKDVLVILSAIINTVVPSGRRFSISKHVKAASLLPKLDPNSDIYLSVTGLLRDLLVALHPQIDHDRHCPPQFGQLKKCVWLCSTPEKTAVYRILQIMNQIILWIELGLFETPTSEQVYVSAWSLLFNILLSDSGIRAIPGDLVSKASANARQQTEDAFGSTTSASRGRKVDLSIRIRVDNQWKTEIAIFEFKSSSSTPEMCKKQQQKSVRINAAILLDLASRGLHIDKSYPIIAEGRALGMDFYTLRRYQDVLGAGRSTPKGVSLPSQVDDLKSFLESDTMITLLAFRESDTEHLRRFAVDVKDVLGMSTQTPFGSSSDEDTDEDDVDGTLSVDVPARPSTPPPKKRPNPHILFSPSKRDKRPAQDLVDFVDDDEDDG</sequence>
<feature type="compositionally biased region" description="Acidic residues" evidence="1">
    <location>
        <begin position="501"/>
        <end position="510"/>
    </location>
</feature>
<evidence type="ECO:0000313" key="2">
    <source>
        <dbReference type="EMBL" id="KAG0290478.1"/>
    </source>
</evidence>
<protein>
    <submittedName>
        <fullName evidence="2">Uncharacterized protein</fullName>
    </submittedName>
</protein>
<organism evidence="2 3">
    <name type="scientific">Linnemannia gamsii</name>
    <dbReference type="NCBI Taxonomy" id="64522"/>
    <lineage>
        <taxon>Eukaryota</taxon>
        <taxon>Fungi</taxon>
        <taxon>Fungi incertae sedis</taxon>
        <taxon>Mucoromycota</taxon>
        <taxon>Mortierellomycotina</taxon>
        <taxon>Mortierellomycetes</taxon>
        <taxon>Mortierellales</taxon>
        <taxon>Mortierellaceae</taxon>
        <taxon>Linnemannia</taxon>
    </lineage>
</organism>